<keyword evidence="1" id="KW-0446">Lipid-binding</keyword>
<dbReference type="GO" id="GO:0008289">
    <property type="term" value="F:lipid binding"/>
    <property type="evidence" value="ECO:0007669"/>
    <property type="project" value="UniProtKB-KW"/>
</dbReference>
<dbReference type="InParanoid" id="A0A2G5D6G0"/>
<dbReference type="Proteomes" id="UP000230069">
    <property type="component" value="Unassembled WGS sequence"/>
</dbReference>
<evidence type="ECO:0000313" key="5">
    <source>
        <dbReference type="Proteomes" id="UP000230069"/>
    </source>
</evidence>
<feature type="chain" id="PRO_5013908774" description="Non-specific lipid-transfer protein" evidence="2">
    <location>
        <begin position="28"/>
        <end position="137"/>
    </location>
</feature>
<dbReference type="GO" id="GO:0006869">
    <property type="term" value="P:lipid transport"/>
    <property type="evidence" value="ECO:0007669"/>
    <property type="project" value="InterPro"/>
</dbReference>
<keyword evidence="5" id="KW-1185">Reference proteome</keyword>
<keyword evidence="1" id="KW-0813">Transport</keyword>
<evidence type="ECO:0000313" key="4">
    <source>
        <dbReference type="EMBL" id="PIA39103.1"/>
    </source>
</evidence>
<dbReference type="STRING" id="218851.A0A2G5D6G0"/>
<evidence type="ECO:0000256" key="1">
    <source>
        <dbReference type="RuleBase" id="RU000628"/>
    </source>
</evidence>
<dbReference type="SMART" id="SM00499">
    <property type="entry name" value="AAI"/>
    <property type="match status" value="1"/>
</dbReference>
<comment type="similarity">
    <text evidence="1">Belongs to the plant LTP family.</text>
</comment>
<organism evidence="4 5">
    <name type="scientific">Aquilegia coerulea</name>
    <name type="common">Rocky mountain columbine</name>
    <dbReference type="NCBI Taxonomy" id="218851"/>
    <lineage>
        <taxon>Eukaryota</taxon>
        <taxon>Viridiplantae</taxon>
        <taxon>Streptophyta</taxon>
        <taxon>Embryophyta</taxon>
        <taxon>Tracheophyta</taxon>
        <taxon>Spermatophyta</taxon>
        <taxon>Magnoliopsida</taxon>
        <taxon>Ranunculales</taxon>
        <taxon>Ranunculaceae</taxon>
        <taxon>Thalictroideae</taxon>
        <taxon>Aquilegia</taxon>
    </lineage>
</organism>
<dbReference type="OrthoDB" id="1890443at2759"/>
<evidence type="ECO:0000259" key="3">
    <source>
        <dbReference type="SMART" id="SM00499"/>
    </source>
</evidence>
<dbReference type="Gene3D" id="1.10.110.10">
    <property type="entry name" value="Plant lipid-transfer and hydrophobic proteins"/>
    <property type="match status" value="1"/>
</dbReference>
<protein>
    <recommendedName>
        <fullName evidence="1">Non-specific lipid-transfer protein</fullName>
    </recommendedName>
</protein>
<dbReference type="AlphaFoldDB" id="A0A2G5D6G0"/>
<dbReference type="EMBL" id="KZ305044">
    <property type="protein sequence ID" value="PIA39103.1"/>
    <property type="molecule type" value="Genomic_DNA"/>
</dbReference>
<feature type="domain" description="Bifunctional inhibitor/plant lipid transfer protein/seed storage helical" evidence="3">
    <location>
        <begin position="31"/>
        <end position="115"/>
    </location>
</feature>
<dbReference type="Pfam" id="PF00234">
    <property type="entry name" value="Tryp_alpha_amyl"/>
    <property type="match status" value="1"/>
</dbReference>
<keyword evidence="2" id="KW-0732">Signal</keyword>
<dbReference type="SUPFAM" id="SSF47699">
    <property type="entry name" value="Bifunctional inhibitor/lipid-transfer protein/seed storage 2S albumin"/>
    <property type="match status" value="1"/>
</dbReference>
<dbReference type="PRINTS" id="PR00382">
    <property type="entry name" value="LIPIDTRNSFER"/>
</dbReference>
<dbReference type="CDD" id="cd01960">
    <property type="entry name" value="nsLTP1"/>
    <property type="match status" value="1"/>
</dbReference>
<dbReference type="InterPro" id="IPR036312">
    <property type="entry name" value="Bifun_inhib/LTP/seed_sf"/>
</dbReference>
<dbReference type="InterPro" id="IPR000528">
    <property type="entry name" value="Plant_nsLTP"/>
</dbReference>
<evidence type="ECO:0000256" key="2">
    <source>
        <dbReference type="SAM" id="SignalP"/>
    </source>
</evidence>
<feature type="signal peptide" evidence="2">
    <location>
        <begin position="1"/>
        <end position="27"/>
    </location>
</feature>
<proteinExistence type="inferred from homology"/>
<comment type="function">
    <text evidence="1">Plant non-specific lipid-transfer proteins transfer phospholipids as well as galactolipids across membranes. May play a role in wax or cutin deposition in the cell walls of expanding epidermal cells and certain secretory tissues.</text>
</comment>
<reference evidence="4 5" key="1">
    <citation type="submission" date="2017-09" db="EMBL/GenBank/DDBJ databases">
        <title>WGS assembly of Aquilegia coerulea Goldsmith.</title>
        <authorList>
            <person name="Hodges S."/>
            <person name="Kramer E."/>
            <person name="Nordborg M."/>
            <person name="Tomkins J."/>
            <person name="Borevitz J."/>
            <person name="Derieg N."/>
            <person name="Yan J."/>
            <person name="Mihaltcheva S."/>
            <person name="Hayes R.D."/>
            <person name="Rokhsar D."/>
        </authorList>
    </citation>
    <scope>NUCLEOTIDE SEQUENCE [LARGE SCALE GENOMIC DNA]</scope>
    <source>
        <strain evidence="5">cv. Goldsmith</strain>
    </source>
</reference>
<sequence length="137" mass="14389">MANTVALKLVCAVVLACMVVTAPYVEAQVTCNLVVGDLSTCLSYLQSGGDVPASCCNGIKSLNAAANDTPGRQTACRCLKQFASSISGIRQDTASSLPEKCGVSVGYPISTTVDCANETAQLFARAVFIYRDNNYYV</sequence>
<gene>
    <name evidence="4" type="ORF">AQUCO_02700348v1</name>
</gene>
<dbReference type="PANTHER" id="PTHR33076">
    <property type="entry name" value="NON-SPECIFIC LIPID-TRANSFER PROTEIN 2-RELATED"/>
    <property type="match status" value="1"/>
</dbReference>
<dbReference type="InterPro" id="IPR016140">
    <property type="entry name" value="Bifunc_inhib/LTP/seed_store"/>
</dbReference>
<accession>A0A2G5D6G0</accession>
<name>A0A2G5D6G0_AQUCA</name>